<dbReference type="EMBL" id="CAXLJM020000016">
    <property type="protein sequence ID" value="CAL8082948.1"/>
    <property type="molecule type" value="Genomic_DNA"/>
</dbReference>
<accession>A0ABP1PYZ2</accession>
<dbReference type="Pfam" id="PF03985">
    <property type="entry name" value="Paf1"/>
    <property type="match status" value="1"/>
</dbReference>
<feature type="compositionally biased region" description="Basic and acidic residues" evidence="5">
    <location>
        <begin position="393"/>
        <end position="404"/>
    </location>
</feature>
<evidence type="ECO:0000313" key="6">
    <source>
        <dbReference type="EMBL" id="CAL8082948.1"/>
    </source>
</evidence>
<dbReference type="PANTHER" id="PTHR23188">
    <property type="entry name" value="RNA POLYMERASE II-ASSOCIATED FACTOR 1 HOMOLOG"/>
    <property type="match status" value="1"/>
</dbReference>
<evidence type="ECO:0000256" key="4">
    <source>
        <dbReference type="ARBA" id="ARBA00023242"/>
    </source>
</evidence>
<dbReference type="InterPro" id="IPR007133">
    <property type="entry name" value="RNA_pol_II-assoc_Paf1"/>
</dbReference>
<name>A0ABP1PYZ2_9HEXA</name>
<reference evidence="6 7" key="1">
    <citation type="submission" date="2024-08" db="EMBL/GenBank/DDBJ databases">
        <authorList>
            <person name="Cucini C."/>
            <person name="Frati F."/>
        </authorList>
    </citation>
    <scope>NUCLEOTIDE SEQUENCE [LARGE SCALE GENOMIC DNA]</scope>
</reference>
<protein>
    <recommendedName>
        <fullName evidence="3">RNA polymerase II-associated factor 1 homolog</fullName>
    </recommendedName>
</protein>
<comment type="subcellular location">
    <subcellularLocation>
        <location evidence="1">Nucleus</location>
    </subcellularLocation>
</comment>
<feature type="compositionally biased region" description="Basic and acidic residues" evidence="5">
    <location>
        <begin position="417"/>
        <end position="428"/>
    </location>
</feature>
<dbReference type="PANTHER" id="PTHR23188:SF12">
    <property type="entry name" value="RNA POLYMERASE II-ASSOCIATED FACTOR 1 HOMOLOG"/>
    <property type="match status" value="1"/>
</dbReference>
<dbReference type="Proteomes" id="UP001642540">
    <property type="component" value="Unassembled WGS sequence"/>
</dbReference>
<feature type="region of interest" description="Disordered" evidence="5">
    <location>
        <begin position="368"/>
        <end position="501"/>
    </location>
</feature>
<feature type="region of interest" description="Disordered" evidence="5">
    <location>
        <begin position="1"/>
        <end position="30"/>
    </location>
</feature>
<evidence type="ECO:0000256" key="2">
    <source>
        <dbReference type="ARBA" id="ARBA00007560"/>
    </source>
</evidence>
<evidence type="ECO:0000256" key="1">
    <source>
        <dbReference type="ARBA" id="ARBA00004123"/>
    </source>
</evidence>
<sequence>MSPIPTPTIQNQGEKRPARPIGGTSSDRRSELVTRVKYSNTLPDLPFDPKFIAYPFGSNRFVTYSTTSLERNYVYEVLTEPDLGVDVELVIPNAYSAPANASLHLDPKDERLLEDDNLLQKNQKRSRHHAKSVSWLRRTEYISTEQTRFQPQTIEKVEAKVGYSIKKSLKEEMHYMDRDSQISNIKKTFEDAMKPIDGHFAKPGVVPVEVLPVFPDFALWKYPCAQVIFDSDPAPVGRSVPAQLEEMSQAMIRGVMDESGEQFVAYFLPSEETLSKRKLDQDAEREYQEEEVYEYRMAREYNWNVKSKATKGYEENYFFVMRENGVFYNELETRVRLSKRRTRGPHQQLNTKLCVKHVPLTSSDYKFQRKRERELEPLQEEDEEEEEKSEAEEEKKSDAEKSDAEVPAEVDKDADDELKSIVEEKTGKNSDASSGGSDSEKSDTEERKPEPKAPKRIISDESDKEHASSGSERGTPKGSDKDSDSGSGSSSGSSSSSEDSD</sequence>
<proteinExistence type="inferred from homology"/>
<feature type="compositionally biased region" description="Basic and acidic residues" evidence="5">
    <location>
        <begin position="474"/>
        <end position="484"/>
    </location>
</feature>
<feature type="compositionally biased region" description="Acidic residues" evidence="5">
    <location>
        <begin position="377"/>
        <end position="392"/>
    </location>
</feature>
<keyword evidence="4" id="KW-0539">Nucleus</keyword>
<comment type="similarity">
    <text evidence="2">Belongs to the PAF1 family.</text>
</comment>
<feature type="compositionally biased region" description="Basic and acidic residues" evidence="5">
    <location>
        <begin position="438"/>
        <end position="467"/>
    </location>
</feature>
<comment type="caution">
    <text evidence="6">The sequence shown here is derived from an EMBL/GenBank/DDBJ whole genome shotgun (WGS) entry which is preliminary data.</text>
</comment>
<keyword evidence="7" id="KW-1185">Reference proteome</keyword>
<evidence type="ECO:0000256" key="5">
    <source>
        <dbReference type="SAM" id="MobiDB-lite"/>
    </source>
</evidence>
<evidence type="ECO:0000256" key="3">
    <source>
        <dbReference type="ARBA" id="ARBA00020462"/>
    </source>
</evidence>
<evidence type="ECO:0000313" key="7">
    <source>
        <dbReference type="Proteomes" id="UP001642540"/>
    </source>
</evidence>
<organism evidence="6 7">
    <name type="scientific">Orchesella dallaii</name>
    <dbReference type="NCBI Taxonomy" id="48710"/>
    <lineage>
        <taxon>Eukaryota</taxon>
        <taxon>Metazoa</taxon>
        <taxon>Ecdysozoa</taxon>
        <taxon>Arthropoda</taxon>
        <taxon>Hexapoda</taxon>
        <taxon>Collembola</taxon>
        <taxon>Entomobryomorpha</taxon>
        <taxon>Entomobryoidea</taxon>
        <taxon>Orchesellidae</taxon>
        <taxon>Orchesellinae</taxon>
        <taxon>Orchesella</taxon>
    </lineage>
</organism>
<feature type="compositionally biased region" description="Acidic residues" evidence="5">
    <location>
        <begin position="406"/>
        <end position="416"/>
    </location>
</feature>
<feature type="compositionally biased region" description="Low complexity" evidence="5">
    <location>
        <begin position="485"/>
        <end position="501"/>
    </location>
</feature>
<gene>
    <name evidence="6" type="ORF">ODALV1_LOCUS5359</name>
</gene>